<name>A0A7E5X5A0_TRINI</name>
<evidence type="ECO:0000313" key="2">
    <source>
        <dbReference type="RefSeq" id="XP_026747622.1"/>
    </source>
</evidence>
<evidence type="ECO:0000313" key="1">
    <source>
        <dbReference type="Proteomes" id="UP000322000"/>
    </source>
</evidence>
<dbReference type="Proteomes" id="UP000322000">
    <property type="component" value="Chromosome 3"/>
</dbReference>
<keyword evidence="1" id="KW-1185">Reference proteome</keyword>
<accession>A0A7E5X5A0</accession>
<proteinExistence type="predicted"/>
<dbReference type="AlphaFoldDB" id="A0A7E5X5A0"/>
<organism evidence="1 2">
    <name type="scientific">Trichoplusia ni</name>
    <name type="common">Cabbage looper</name>
    <dbReference type="NCBI Taxonomy" id="7111"/>
    <lineage>
        <taxon>Eukaryota</taxon>
        <taxon>Metazoa</taxon>
        <taxon>Ecdysozoa</taxon>
        <taxon>Arthropoda</taxon>
        <taxon>Hexapoda</taxon>
        <taxon>Insecta</taxon>
        <taxon>Pterygota</taxon>
        <taxon>Neoptera</taxon>
        <taxon>Endopterygota</taxon>
        <taxon>Lepidoptera</taxon>
        <taxon>Glossata</taxon>
        <taxon>Ditrysia</taxon>
        <taxon>Noctuoidea</taxon>
        <taxon>Noctuidae</taxon>
        <taxon>Plusiinae</taxon>
        <taxon>Trichoplusia</taxon>
    </lineage>
</organism>
<dbReference type="GeneID" id="113508738"/>
<dbReference type="KEGG" id="tnl:113508738"/>
<gene>
    <name evidence="2" type="primary">LOC113508738</name>
</gene>
<dbReference type="InParanoid" id="A0A7E5X5A0"/>
<sequence length="259" mass="29728">MALTKKSQSMINMFIDDSIDDIDDGFHSAPVTRENRHDVSLQDDDEDDDIQDVSSRDDLKFHVSDENIGLNAIDDKKVMIDKEWKHLEDNIAKQESDLVIVKAEDMRFDSASDLFSYTDIGEPQKEQYLTIDFSPEKGVDDDRELLEKCSSFWKFIDQYPELQSLRAEPDNHEDLEDAFVQHSPSISSKTSVEIGSKEIDMKSCSSSTSFMALPWLKKQGTYYADTLTRFSNTILRQDSFMPVFTNDLRDTLSCCLRLS</sequence>
<protein>
    <submittedName>
        <fullName evidence="2">Uncharacterized protein LOC113508738</fullName>
    </submittedName>
</protein>
<dbReference type="RefSeq" id="XP_026747622.1">
    <property type="nucleotide sequence ID" value="XM_026891821.1"/>
</dbReference>
<dbReference type="OrthoDB" id="7486307at2759"/>
<reference evidence="2" key="1">
    <citation type="submission" date="2025-08" db="UniProtKB">
        <authorList>
            <consortium name="RefSeq"/>
        </authorList>
    </citation>
    <scope>IDENTIFICATION</scope>
</reference>